<dbReference type="GO" id="GO:0009279">
    <property type="term" value="C:cell outer membrane"/>
    <property type="evidence" value="ECO:0007669"/>
    <property type="project" value="UniProtKB-SubCell"/>
</dbReference>
<dbReference type="SUPFAM" id="SSF48452">
    <property type="entry name" value="TPR-like"/>
    <property type="match status" value="1"/>
</dbReference>
<proteinExistence type="inferred from homology"/>
<dbReference type="PROSITE" id="PS51257">
    <property type="entry name" value="PROKAR_LIPOPROTEIN"/>
    <property type="match status" value="1"/>
</dbReference>
<keyword evidence="4" id="KW-0472">Membrane</keyword>
<dbReference type="InterPro" id="IPR033985">
    <property type="entry name" value="SusD-like_N"/>
</dbReference>
<keyword evidence="3" id="KW-0732">Signal</keyword>
<sequence length="458" mass="51423">MKKNIYQIFIGCLFIIVMVSCKKGYLDARPDKALLVPSTLADFQAILDNTDIMNKAPYLNEVSTDDIYTTDNGFAGADPVIQQSYIWAKDIFQGQSGYDWNVPYQQVFYANVVLDGLQKIDQLAVSQMQYNQIKGNALFHRAFAFYNLAQEFAKPYNVNTAGQDLGIPLRLSSDVNEKSTRGTLQATYDQIISDLIAAEPLLPLQAGYKSRPNHSAVLGLLAKVYLTMQNYTKAATYANASLQLNGKLIDYNTLNPAGARPLPMSLPNGNDEVQYYTPLLYSLFLSSSSLTAIDSTLYRSYNVNDLRKTVFFRDRGNGRYTFKGGYGGVSDVFGGIANDEIYLIRAECYARANQTADAMSDLNTLLKNRYKTGTFTSLTATNGDDALSKILTERRKELIYRNVRWTDLRRLNQDSRFAVTITRNINGTIYTLSPGSNRYVFPIPQDEINYSGIQQNQR</sequence>
<evidence type="ECO:0000256" key="2">
    <source>
        <dbReference type="ARBA" id="ARBA00006275"/>
    </source>
</evidence>
<dbReference type="RefSeq" id="WP_091157808.1">
    <property type="nucleotide sequence ID" value="NZ_FNAI01000032.1"/>
</dbReference>
<dbReference type="Proteomes" id="UP000199072">
    <property type="component" value="Unassembled WGS sequence"/>
</dbReference>
<dbReference type="InterPro" id="IPR011990">
    <property type="entry name" value="TPR-like_helical_dom_sf"/>
</dbReference>
<dbReference type="Gene3D" id="1.25.40.390">
    <property type="match status" value="1"/>
</dbReference>
<comment type="similarity">
    <text evidence="2">Belongs to the SusD family.</text>
</comment>
<feature type="domain" description="SusD-like N-terminal" evidence="7">
    <location>
        <begin position="25"/>
        <end position="226"/>
    </location>
</feature>
<feature type="domain" description="RagB/SusD" evidence="6">
    <location>
        <begin position="340"/>
        <end position="456"/>
    </location>
</feature>
<evidence type="ECO:0000313" key="9">
    <source>
        <dbReference type="Proteomes" id="UP000199072"/>
    </source>
</evidence>
<evidence type="ECO:0000313" key="8">
    <source>
        <dbReference type="EMBL" id="SDF79601.1"/>
    </source>
</evidence>
<accession>A0A1G7P038</accession>
<dbReference type="Pfam" id="PF07980">
    <property type="entry name" value="SusD_RagB"/>
    <property type="match status" value="1"/>
</dbReference>
<evidence type="ECO:0000256" key="1">
    <source>
        <dbReference type="ARBA" id="ARBA00004442"/>
    </source>
</evidence>
<dbReference type="STRING" id="1391627.SAMN05216464_1323"/>
<evidence type="ECO:0000259" key="6">
    <source>
        <dbReference type="Pfam" id="PF07980"/>
    </source>
</evidence>
<keyword evidence="5" id="KW-0998">Cell outer membrane</keyword>
<gene>
    <name evidence="8" type="ORF">SAMN05216464_1323</name>
</gene>
<dbReference type="EMBL" id="FNAI01000032">
    <property type="protein sequence ID" value="SDF79601.1"/>
    <property type="molecule type" value="Genomic_DNA"/>
</dbReference>
<evidence type="ECO:0000259" key="7">
    <source>
        <dbReference type="Pfam" id="PF14322"/>
    </source>
</evidence>
<name>A0A1G7P038_9SPHI</name>
<dbReference type="OrthoDB" id="653598at2"/>
<reference evidence="8 9" key="1">
    <citation type="submission" date="2016-10" db="EMBL/GenBank/DDBJ databases">
        <authorList>
            <person name="de Groot N.N."/>
        </authorList>
    </citation>
    <scope>NUCLEOTIDE SEQUENCE [LARGE SCALE GENOMIC DNA]</scope>
    <source>
        <strain evidence="8 9">47C3B</strain>
    </source>
</reference>
<evidence type="ECO:0000256" key="3">
    <source>
        <dbReference type="ARBA" id="ARBA00022729"/>
    </source>
</evidence>
<protein>
    <submittedName>
        <fullName evidence="8">SusD family protein</fullName>
    </submittedName>
</protein>
<keyword evidence="9" id="KW-1185">Reference proteome</keyword>
<evidence type="ECO:0000256" key="4">
    <source>
        <dbReference type="ARBA" id="ARBA00023136"/>
    </source>
</evidence>
<organism evidence="8 9">
    <name type="scientific">Mucilaginibacter pineti</name>
    <dbReference type="NCBI Taxonomy" id="1391627"/>
    <lineage>
        <taxon>Bacteria</taxon>
        <taxon>Pseudomonadati</taxon>
        <taxon>Bacteroidota</taxon>
        <taxon>Sphingobacteriia</taxon>
        <taxon>Sphingobacteriales</taxon>
        <taxon>Sphingobacteriaceae</taxon>
        <taxon>Mucilaginibacter</taxon>
    </lineage>
</organism>
<dbReference type="InterPro" id="IPR012944">
    <property type="entry name" value="SusD_RagB_dom"/>
</dbReference>
<dbReference type="Pfam" id="PF14322">
    <property type="entry name" value="SusD-like_3"/>
    <property type="match status" value="1"/>
</dbReference>
<dbReference type="AlphaFoldDB" id="A0A1G7P038"/>
<comment type="subcellular location">
    <subcellularLocation>
        <location evidence="1">Cell outer membrane</location>
    </subcellularLocation>
</comment>
<evidence type="ECO:0000256" key="5">
    <source>
        <dbReference type="ARBA" id="ARBA00023237"/>
    </source>
</evidence>